<name>A0A558BR29_9BACT</name>
<dbReference type="Proteomes" id="UP000317624">
    <property type="component" value="Unassembled WGS sequence"/>
</dbReference>
<reference evidence="3 4" key="1">
    <citation type="submission" date="2019-07" db="EMBL/GenBank/DDBJ databases">
        <title>Hymenobacter sp. straun FUR1 Genome sequencing and assembly.</title>
        <authorList>
            <person name="Chhetri G."/>
        </authorList>
    </citation>
    <scope>NUCLEOTIDE SEQUENCE [LARGE SCALE GENOMIC DNA]</scope>
    <source>
        <strain evidence="3 4">Fur1</strain>
    </source>
</reference>
<dbReference type="OrthoDB" id="932510at2"/>
<keyword evidence="2" id="KW-1133">Transmembrane helix</keyword>
<proteinExistence type="predicted"/>
<gene>
    <name evidence="3" type="ORF">FNT36_14900</name>
</gene>
<feature type="transmembrane region" description="Helical" evidence="2">
    <location>
        <begin position="12"/>
        <end position="35"/>
    </location>
</feature>
<keyword evidence="2" id="KW-0812">Transmembrane</keyword>
<dbReference type="EMBL" id="VMRJ01000004">
    <property type="protein sequence ID" value="TVT38958.1"/>
    <property type="molecule type" value="Genomic_DNA"/>
</dbReference>
<dbReference type="AlphaFoldDB" id="A0A558BR29"/>
<evidence type="ECO:0000313" key="3">
    <source>
        <dbReference type="EMBL" id="TVT38958.1"/>
    </source>
</evidence>
<organism evidence="3 4">
    <name type="scientific">Hymenobacter setariae</name>
    <dbReference type="NCBI Taxonomy" id="2594794"/>
    <lineage>
        <taxon>Bacteria</taxon>
        <taxon>Pseudomonadati</taxon>
        <taxon>Bacteroidota</taxon>
        <taxon>Cytophagia</taxon>
        <taxon>Cytophagales</taxon>
        <taxon>Hymenobacteraceae</taxon>
        <taxon>Hymenobacter</taxon>
    </lineage>
</organism>
<keyword evidence="2" id="KW-0472">Membrane</keyword>
<evidence type="ECO:0000256" key="1">
    <source>
        <dbReference type="SAM" id="Coils"/>
    </source>
</evidence>
<keyword evidence="4" id="KW-1185">Reference proteome</keyword>
<evidence type="ECO:0000256" key="2">
    <source>
        <dbReference type="SAM" id="Phobius"/>
    </source>
</evidence>
<sequence length="291" mass="32649">MNPLNQPERRTRLWQFALLYLLALAVPLGASYYLFSNNSLADENARLKKELDRTHQEQKQLVARFDTLTHHLQRIDMVDQRLRDEKNDLVMGRLTTSNQDYLNDIAVGLSQLRLDSAQLQVPAHRQLVRDELRAFDLFRSNRSTIDVLRGQLAKSGADAQGSARLAEELAQTKQQLIICQASLSHIPQAPSGGTGASVAPSVAPPPSAALKLQVSLLQDQVAFANADCLRQRALDHKARSKERKQLLQESRTAFIKILQAPATEDLKQSIEKTLEPINVELGKEPRFFGLF</sequence>
<feature type="coiled-coil region" evidence="1">
    <location>
        <begin position="37"/>
        <end position="64"/>
    </location>
</feature>
<dbReference type="RefSeq" id="WP_144849333.1">
    <property type="nucleotide sequence ID" value="NZ_VMRJ01000004.1"/>
</dbReference>
<comment type="caution">
    <text evidence="3">The sequence shown here is derived from an EMBL/GenBank/DDBJ whole genome shotgun (WGS) entry which is preliminary data.</text>
</comment>
<accession>A0A558BR29</accession>
<protein>
    <submittedName>
        <fullName evidence="3">Uncharacterized protein</fullName>
    </submittedName>
</protein>
<evidence type="ECO:0000313" key="4">
    <source>
        <dbReference type="Proteomes" id="UP000317624"/>
    </source>
</evidence>
<keyword evidence="1" id="KW-0175">Coiled coil</keyword>